<gene>
    <name evidence="5" type="primary">adk</name>
    <name evidence="8" type="ORF">EV644_12622</name>
</gene>
<reference evidence="8 9" key="1">
    <citation type="journal article" date="2015" name="Stand. Genomic Sci.">
        <title>Genomic Encyclopedia of Bacterial and Archaeal Type Strains, Phase III: the genomes of soil and plant-associated and newly described type strains.</title>
        <authorList>
            <person name="Whitman W.B."/>
            <person name="Woyke T."/>
            <person name="Klenk H.P."/>
            <person name="Zhou Y."/>
            <person name="Lilburn T.G."/>
            <person name="Beck B.J."/>
            <person name="De Vos P."/>
            <person name="Vandamme P."/>
            <person name="Eisen J.A."/>
            <person name="Garrity G."/>
            <person name="Hugenholtz P."/>
            <person name="Kyrpides N.C."/>
        </authorList>
    </citation>
    <scope>NUCLEOTIDE SEQUENCE [LARGE SCALE GENOMIC DNA]</scope>
    <source>
        <strain evidence="8 9">VKM Ac-2538</strain>
    </source>
</reference>
<feature type="region of interest" description="NMP" evidence="5">
    <location>
        <begin position="31"/>
        <end position="60"/>
    </location>
</feature>
<keyword evidence="2 5" id="KW-0545">Nucleotide biosynthesis</keyword>
<feature type="binding site" evidence="5">
    <location>
        <begin position="86"/>
        <end position="89"/>
    </location>
    <ligand>
        <name>AMP</name>
        <dbReference type="ChEBI" id="CHEBI:456215"/>
    </ligand>
</feature>
<feature type="binding site" evidence="5">
    <location>
        <position position="128"/>
    </location>
    <ligand>
        <name>ATP</name>
        <dbReference type="ChEBI" id="CHEBI:30616"/>
    </ligand>
</feature>
<feature type="binding site" evidence="5">
    <location>
        <position position="37"/>
    </location>
    <ligand>
        <name>AMP</name>
        <dbReference type="ChEBI" id="CHEBI:456215"/>
    </ligand>
</feature>
<dbReference type="NCBIfam" id="NF011105">
    <property type="entry name" value="PRK14532.1"/>
    <property type="match status" value="1"/>
</dbReference>
<name>A0ABY2BC61_9ACTN</name>
<feature type="binding site" evidence="5">
    <location>
        <position position="134"/>
    </location>
    <ligand>
        <name>AMP</name>
        <dbReference type="ChEBI" id="CHEBI:456215"/>
    </ligand>
</feature>
<dbReference type="GO" id="GO:0016301">
    <property type="term" value="F:kinase activity"/>
    <property type="evidence" value="ECO:0007669"/>
    <property type="project" value="UniProtKB-KW"/>
</dbReference>
<keyword evidence="3 5" id="KW-0547">Nucleotide-binding</keyword>
<dbReference type="InterPro" id="IPR033690">
    <property type="entry name" value="Adenylat_kinase_CS"/>
</dbReference>
<protein>
    <recommendedName>
        <fullName evidence="5 7">Adenylate kinase</fullName>
        <shortName evidence="5">AK</shortName>
        <ecNumber evidence="5 7">2.7.4.3</ecNumber>
    </recommendedName>
    <alternativeName>
        <fullName evidence="5">ATP-AMP transphosphorylase</fullName>
    </alternativeName>
    <alternativeName>
        <fullName evidence="5">ATP:AMP phosphotransferase</fullName>
    </alternativeName>
    <alternativeName>
        <fullName evidence="5">Adenylate monophosphate kinase</fullName>
    </alternativeName>
</protein>
<accession>A0ABY2BC61</accession>
<keyword evidence="5" id="KW-0963">Cytoplasm</keyword>
<feature type="binding site" evidence="5">
    <location>
        <begin position="11"/>
        <end position="16"/>
    </location>
    <ligand>
        <name>ATP</name>
        <dbReference type="ChEBI" id="CHEBI:30616"/>
    </ligand>
</feature>
<comment type="pathway">
    <text evidence="5">Purine metabolism; AMP biosynthesis via salvage pathway; AMP from ADP: step 1/1.</text>
</comment>
<evidence type="ECO:0000313" key="9">
    <source>
        <dbReference type="Proteomes" id="UP000295818"/>
    </source>
</evidence>
<dbReference type="InterPro" id="IPR027417">
    <property type="entry name" value="P-loop_NTPase"/>
</dbReference>
<evidence type="ECO:0000256" key="3">
    <source>
        <dbReference type="ARBA" id="ARBA00022741"/>
    </source>
</evidence>
<dbReference type="Proteomes" id="UP000295818">
    <property type="component" value="Unassembled WGS sequence"/>
</dbReference>
<comment type="caution">
    <text evidence="8">The sequence shown here is derived from an EMBL/GenBank/DDBJ whole genome shotgun (WGS) entry which is preliminary data.</text>
</comment>
<dbReference type="InterPro" id="IPR006259">
    <property type="entry name" value="Adenyl_kin_sub"/>
</dbReference>
<keyword evidence="9" id="KW-1185">Reference proteome</keyword>
<comment type="caution">
    <text evidence="5">Lacks conserved residue(s) required for the propagation of feature annotation.</text>
</comment>
<evidence type="ECO:0000256" key="5">
    <source>
        <dbReference type="HAMAP-Rule" id="MF_00235"/>
    </source>
</evidence>
<comment type="similarity">
    <text evidence="5 6">Belongs to the adenylate kinase family.</text>
</comment>
<feature type="binding site" evidence="5">
    <location>
        <position position="93"/>
    </location>
    <ligand>
        <name>AMP</name>
        <dbReference type="ChEBI" id="CHEBI:456215"/>
    </ligand>
</feature>
<dbReference type="InterPro" id="IPR000850">
    <property type="entry name" value="Adenylat/UMP-CMP_kin"/>
</dbReference>
<comment type="catalytic activity">
    <reaction evidence="5 7">
        <text>AMP + ATP = 2 ADP</text>
        <dbReference type="Rhea" id="RHEA:12973"/>
        <dbReference type="ChEBI" id="CHEBI:30616"/>
        <dbReference type="ChEBI" id="CHEBI:456215"/>
        <dbReference type="ChEBI" id="CHEBI:456216"/>
        <dbReference type="EC" id="2.7.4.3"/>
    </reaction>
</comment>
<dbReference type="NCBIfam" id="TIGR01351">
    <property type="entry name" value="adk"/>
    <property type="match status" value="1"/>
</dbReference>
<dbReference type="EMBL" id="SLWM01000026">
    <property type="protein sequence ID" value="TCO12279.1"/>
    <property type="molecule type" value="Genomic_DNA"/>
</dbReference>
<dbReference type="EC" id="2.7.4.3" evidence="5 7"/>
<dbReference type="Pfam" id="PF00406">
    <property type="entry name" value="ADK"/>
    <property type="match status" value="1"/>
</dbReference>
<comment type="subcellular location">
    <subcellularLocation>
        <location evidence="5 7">Cytoplasm</location>
    </subcellularLocation>
</comment>
<proteinExistence type="inferred from homology"/>
<evidence type="ECO:0000256" key="7">
    <source>
        <dbReference type="RuleBase" id="RU003331"/>
    </source>
</evidence>
<evidence type="ECO:0000256" key="1">
    <source>
        <dbReference type="ARBA" id="ARBA00022679"/>
    </source>
</evidence>
<dbReference type="CDD" id="cd01428">
    <property type="entry name" value="ADK"/>
    <property type="match status" value="1"/>
</dbReference>
<dbReference type="Gene3D" id="3.40.50.300">
    <property type="entry name" value="P-loop containing nucleotide triphosphate hydrolases"/>
    <property type="match status" value="1"/>
</dbReference>
<organism evidence="8 9">
    <name type="scientific">Kribbella orskensis</name>
    <dbReference type="NCBI Taxonomy" id="2512216"/>
    <lineage>
        <taxon>Bacteria</taxon>
        <taxon>Bacillati</taxon>
        <taxon>Actinomycetota</taxon>
        <taxon>Actinomycetes</taxon>
        <taxon>Propionibacteriales</taxon>
        <taxon>Kribbellaceae</taxon>
        <taxon>Kribbella</taxon>
    </lineage>
</organism>
<dbReference type="PROSITE" id="PS00113">
    <property type="entry name" value="ADENYLATE_KINASE"/>
    <property type="match status" value="1"/>
</dbReference>
<dbReference type="SUPFAM" id="SSF52540">
    <property type="entry name" value="P-loop containing nucleoside triphosphate hydrolases"/>
    <property type="match status" value="1"/>
</dbReference>
<dbReference type="RefSeq" id="WP_132195706.1">
    <property type="nucleotide sequence ID" value="NZ_SLWM01000026.1"/>
</dbReference>
<dbReference type="PANTHER" id="PTHR23359">
    <property type="entry name" value="NUCLEOTIDE KINASE"/>
    <property type="match status" value="1"/>
</dbReference>
<evidence type="ECO:0000256" key="2">
    <source>
        <dbReference type="ARBA" id="ARBA00022727"/>
    </source>
</evidence>
<comment type="domain">
    <text evidence="5">Consists of three domains, a large central CORE domain and two small peripheral domains, NMPbind and LID, which undergo movements during catalysis. The LID domain closes over the site of phosphoryl transfer upon ATP binding. Assembling and dissambling the active center during each catalytic cycle provides an effective means to prevent ATP hydrolysis.</text>
</comment>
<feature type="binding site" evidence="5">
    <location>
        <position position="32"/>
    </location>
    <ligand>
        <name>AMP</name>
        <dbReference type="ChEBI" id="CHEBI:456215"/>
    </ligand>
</feature>
<dbReference type="HAMAP" id="MF_00235">
    <property type="entry name" value="Adenylate_kinase_Adk"/>
    <property type="match status" value="1"/>
</dbReference>
<dbReference type="NCBIfam" id="NF001381">
    <property type="entry name" value="PRK00279.1-3"/>
    <property type="match status" value="1"/>
</dbReference>
<comment type="subunit">
    <text evidence="5 7">Monomer.</text>
</comment>
<evidence type="ECO:0000313" key="8">
    <source>
        <dbReference type="EMBL" id="TCO12279.1"/>
    </source>
</evidence>
<feature type="binding site" evidence="5">
    <location>
        <position position="145"/>
    </location>
    <ligand>
        <name>AMP</name>
        <dbReference type="ChEBI" id="CHEBI:456215"/>
    </ligand>
</feature>
<evidence type="ECO:0000256" key="4">
    <source>
        <dbReference type="ARBA" id="ARBA00022777"/>
    </source>
</evidence>
<evidence type="ECO:0000256" key="6">
    <source>
        <dbReference type="RuleBase" id="RU003330"/>
    </source>
</evidence>
<keyword evidence="5 7" id="KW-0067">ATP-binding</keyword>
<feature type="binding site" evidence="5">
    <location>
        <begin position="58"/>
        <end position="60"/>
    </location>
    <ligand>
        <name>AMP</name>
        <dbReference type="ChEBI" id="CHEBI:456215"/>
    </ligand>
</feature>
<feature type="binding site" evidence="5">
    <location>
        <position position="173"/>
    </location>
    <ligand>
        <name>ATP</name>
        <dbReference type="ChEBI" id="CHEBI:30616"/>
    </ligand>
</feature>
<comment type="function">
    <text evidence="5">Catalyzes the reversible transfer of the terminal phosphate group between ATP and AMP. Plays an important role in cellular energy homeostasis and in adenine nucleotide metabolism.</text>
</comment>
<dbReference type="PRINTS" id="PR00094">
    <property type="entry name" value="ADENYLTKNASE"/>
</dbReference>
<sequence length="190" mass="20420">MTIVVLTGPPGAGKGTQAKVLAERLGVPAISTGDIFRAGVADGTELGARVKQYLDSGEYVPDELTNEMVRERLSADDTHQGFVLDGYPRTLEQVGVLDDLLAEQGHALDGAVVLEVGSDELVQRLLARAAAQHRSDDTEEVIRHRLELYTARTLPVLEAYRTRNLVIPVDGSGEVPEVNQRIIAAAALLS</sequence>
<dbReference type="NCBIfam" id="NF011100">
    <property type="entry name" value="PRK14527.1"/>
    <property type="match status" value="1"/>
</dbReference>
<keyword evidence="1 5" id="KW-0808">Transferase</keyword>
<keyword evidence="4 5" id="KW-0418">Kinase</keyword>